<keyword evidence="2" id="KW-1185">Reference proteome</keyword>
<comment type="caution">
    <text evidence="1">The sequence shown here is derived from an EMBL/GenBank/DDBJ whole genome shotgun (WGS) entry which is preliminary data.</text>
</comment>
<organism evidence="1 2">
    <name type="scientific">Streptomyces hainanensis</name>
    <dbReference type="NCBI Taxonomy" id="402648"/>
    <lineage>
        <taxon>Bacteria</taxon>
        <taxon>Bacillati</taxon>
        <taxon>Actinomycetota</taxon>
        <taxon>Actinomycetes</taxon>
        <taxon>Kitasatosporales</taxon>
        <taxon>Streptomycetaceae</taxon>
        <taxon>Streptomyces</taxon>
    </lineage>
</organism>
<proteinExistence type="predicted"/>
<reference evidence="1 2" key="1">
    <citation type="submission" date="2019-03" db="EMBL/GenBank/DDBJ databases">
        <title>Draft genome sequences of novel Actinobacteria.</title>
        <authorList>
            <person name="Sahin N."/>
            <person name="Ay H."/>
            <person name="Saygin H."/>
        </authorList>
    </citation>
    <scope>NUCLEOTIDE SEQUENCE [LARGE SCALE GENOMIC DNA]</scope>
    <source>
        <strain evidence="1 2">DSM 41900</strain>
    </source>
</reference>
<evidence type="ECO:0000313" key="1">
    <source>
        <dbReference type="EMBL" id="TDC78242.1"/>
    </source>
</evidence>
<dbReference type="EMBL" id="SMKI01000037">
    <property type="protein sequence ID" value="TDC78242.1"/>
    <property type="molecule type" value="Genomic_DNA"/>
</dbReference>
<evidence type="ECO:0000313" key="2">
    <source>
        <dbReference type="Proteomes" id="UP000295345"/>
    </source>
</evidence>
<name>A0A4R4TS57_9ACTN</name>
<sequence length="81" mass="8795">MGYHGPHLLQGELDASRPYLDRCSSKPLDQKDGRGVSDLHPCALPHARGIPTRHHGKAARCMVVSGQHPSGTAVFDTVRRS</sequence>
<dbReference type="AlphaFoldDB" id="A0A4R4TS57"/>
<dbReference type="Proteomes" id="UP000295345">
    <property type="component" value="Unassembled WGS sequence"/>
</dbReference>
<accession>A0A4R4TS57</accession>
<protein>
    <submittedName>
        <fullName evidence="1">Uncharacterized protein</fullName>
    </submittedName>
</protein>
<dbReference type="OrthoDB" id="4234978at2"/>
<gene>
    <name evidence="1" type="ORF">E1283_05555</name>
</gene>